<dbReference type="Gene3D" id="2.30.30.40">
    <property type="entry name" value="SH3 Domains"/>
    <property type="match status" value="1"/>
</dbReference>
<dbReference type="InterPro" id="IPR003646">
    <property type="entry name" value="SH3-like_bac-type"/>
</dbReference>
<accession>A0ABV1FSX1</accession>
<feature type="transmembrane region" description="Helical" evidence="1">
    <location>
        <begin position="130"/>
        <end position="157"/>
    </location>
</feature>
<dbReference type="Proteomes" id="UP001487296">
    <property type="component" value="Unassembled WGS sequence"/>
</dbReference>
<reference evidence="3 4" key="1">
    <citation type="submission" date="2024-04" db="EMBL/GenBank/DDBJ databases">
        <title>Human intestinal bacterial collection.</title>
        <authorList>
            <person name="Pauvert C."/>
            <person name="Hitch T.C.A."/>
            <person name="Clavel T."/>
        </authorList>
    </citation>
    <scope>NUCLEOTIDE SEQUENCE [LARGE SCALE GENOMIC DNA]</scope>
    <source>
        <strain evidence="3 4">CLA-AA-H145</strain>
    </source>
</reference>
<protein>
    <submittedName>
        <fullName evidence="3">SH3 domain-containing protein</fullName>
    </submittedName>
</protein>
<keyword evidence="4" id="KW-1185">Reference proteome</keyword>
<dbReference type="RefSeq" id="WP_215760596.1">
    <property type="nucleotide sequence ID" value="NZ_JAHKBE010000054.1"/>
</dbReference>
<keyword evidence="1" id="KW-1133">Transmembrane helix</keyword>
<sequence>MPYKDPNTAPCGMKQVSSRRSCSTPSRRWIMAALCLLLLTMATLPAWAEGRLPAWYETTTHLNMRSGPSVRSTSQFIMAPGTRVLVIGHPQDQWAEVVYGGDTLYCATRYLQYAAPYAVKKVAKHRYSRYSLWGFVRQLLLTCVVLYVLRWVVIWGLSVASTLVYKVYWVACIPFYFLNWLQRYAAKPWRWYFKVNAGRTDAENRRLRKQLAFAQIPFYILLTPLRWFNAVYYNLFIHCSLEFINYALEVVDPSHPKEGADDTLRWFLLLPWRILKYPLWHGTLTLVESGVWTLVDTLVPALTLYHGTDCMASESITQSRGRVGNNSRYTGIWNVGGGNYAGNGIYFAPDRATALHYASGSLVVCRVTLGRVLDLGIAPRRIYSECGFPNALNVTRWGLDHDYVTGEWWREDAGWWEYCMYDWQNRYNYSWRIRPLYVLSLSDDMLQRTPGGMHHWLFRRMVIGDLWTWFVHLMNSKRTY</sequence>
<feature type="transmembrane region" description="Helical" evidence="1">
    <location>
        <begin position="216"/>
        <end position="235"/>
    </location>
</feature>
<evidence type="ECO:0000259" key="2">
    <source>
        <dbReference type="Pfam" id="PF08239"/>
    </source>
</evidence>
<keyword evidence="1" id="KW-0472">Membrane</keyword>
<gene>
    <name evidence="3" type="ORF">AAAT34_10790</name>
</gene>
<feature type="domain" description="SH3b" evidence="2">
    <location>
        <begin position="61"/>
        <end position="112"/>
    </location>
</feature>
<keyword evidence="1" id="KW-0812">Transmembrane</keyword>
<feature type="transmembrane region" description="Helical" evidence="1">
    <location>
        <begin position="163"/>
        <end position="181"/>
    </location>
</feature>
<dbReference type="EMBL" id="JBBNFP010000053">
    <property type="protein sequence ID" value="MEQ2487521.1"/>
    <property type="molecule type" value="Genomic_DNA"/>
</dbReference>
<comment type="caution">
    <text evidence="3">The sequence shown here is derived from an EMBL/GenBank/DDBJ whole genome shotgun (WGS) entry which is preliminary data.</text>
</comment>
<feature type="transmembrane region" description="Helical" evidence="1">
    <location>
        <begin position="29"/>
        <end position="48"/>
    </location>
</feature>
<proteinExistence type="predicted"/>
<dbReference type="Gene3D" id="3.90.228.10">
    <property type="match status" value="1"/>
</dbReference>
<dbReference type="SUPFAM" id="SSF56399">
    <property type="entry name" value="ADP-ribosylation"/>
    <property type="match status" value="1"/>
</dbReference>
<name>A0ABV1FSX1_9BACT</name>
<evidence type="ECO:0000313" key="3">
    <source>
        <dbReference type="EMBL" id="MEQ2487521.1"/>
    </source>
</evidence>
<evidence type="ECO:0000256" key="1">
    <source>
        <dbReference type="SAM" id="Phobius"/>
    </source>
</evidence>
<organism evidence="3 4">
    <name type="scientific">Hallella faecis</name>
    <dbReference type="NCBI Taxonomy" id="2841596"/>
    <lineage>
        <taxon>Bacteria</taxon>
        <taxon>Pseudomonadati</taxon>
        <taxon>Bacteroidota</taxon>
        <taxon>Bacteroidia</taxon>
        <taxon>Bacteroidales</taxon>
        <taxon>Prevotellaceae</taxon>
        <taxon>Hallella</taxon>
    </lineage>
</organism>
<evidence type="ECO:0000313" key="4">
    <source>
        <dbReference type="Proteomes" id="UP001487296"/>
    </source>
</evidence>
<dbReference type="Pfam" id="PF08239">
    <property type="entry name" value="SH3_3"/>
    <property type="match status" value="1"/>
</dbReference>